<gene>
    <name evidence="1" type="ORF">SPI02_23050</name>
</gene>
<dbReference type="Proteomes" id="UP000321736">
    <property type="component" value="Unassembled WGS sequence"/>
</dbReference>
<keyword evidence="2" id="KW-1185">Reference proteome</keyword>
<organism evidence="1 2">
    <name type="scientific">Staphylococcus piscifermentans</name>
    <dbReference type="NCBI Taxonomy" id="70258"/>
    <lineage>
        <taxon>Bacteria</taxon>
        <taxon>Bacillati</taxon>
        <taxon>Bacillota</taxon>
        <taxon>Bacilli</taxon>
        <taxon>Bacillales</taxon>
        <taxon>Staphylococcaceae</taxon>
        <taxon>Staphylococcus</taxon>
    </lineage>
</organism>
<comment type="caution">
    <text evidence="1">The sequence shown here is derived from an EMBL/GenBank/DDBJ whole genome shotgun (WGS) entry which is preliminary data.</text>
</comment>
<dbReference type="InterPro" id="IPR036361">
    <property type="entry name" value="SAP_dom_sf"/>
</dbReference>
<dbReference type="EMBL" id="BKAR01000041">
    <property type="protein sequence ID" value="GEP85720.1"/>
    <property type="molecule type" value="Genomic_DNA"/>
</dbReference>
<proteinExistence type="predicted"/>
<dbReference type="Gene3D" id="1.10.720.30">
    <property type="entry name" value="SAP domain"/>
    <property type="match status" value="1"/>
</dbReference>
<protein>
    <recommendedName>
        <fullName evidence="3">Rho termination factor N-terminal domain-containing protein</fullName>
    </recommendedName>
</protein>
<sequence length="374" mass="43153">MKVNRNTLDPSAQKLCDLIEEKNPRFFTKNLYILNEEAIFKEFAQYLSEEEAFIIELLIQNEQKEVILGEAELQLLEQLNQTEVVQPISPVMYFIDNDFLNLYNHFILNDRYPKRPLLSSKEAQSIGEAVQKQRMGRHYQKLSFSEALDAYFSVDMLKDICRGFGLKGFSKGKKSDIIHLIEKAFKDDSDAFLDTFLPDELSLLAQFVLLDTNCIPIKQAGELSLNAFIINTNQPFDTLVFMPPEYLDTVKGYFEKKHLDPLDFIPAAQRDEIAEASKNIRFERLMPLPTDSPAIKVNKLEKIGKDATMRKRFLANNEVNGMKHSEKVRKLILKALDGKVKNPNQWNQELQHQLQIGDVQVGSSNIIDFSHYRK</sequence>
<evidence type="ECO:0000313" key="2">
    <source>
        <dbReference type="Proteomes" id="UP000321736"/>
    </source>
</evidence>
<evidence type="ECO:0000313" key="1">
    <source>
        <dbReference type="EMBL" id="GEP85720.1"/>
    </source>
</evidence>
<dbReference type="OrthoDB" id="2416978at2"/>
<accession>A0A239TIF8</accession>
<name>A0A239TIF8_9STAP</name>
<reference evidence="1 2" key="1">
    <citation type="submission" date="2019-07" db="EMBL/GenBank/DDBJ databases">
        <title>Whole genome shotgun sequence of Staphylococcus piscifermentans NBRC 109625.</title>
        <authorList>
            <person name="Hosoyama A."/>
            <person name="Uohara A."/>
            <person name="Ohji S."/>
            <person name="Ichikawa N."/>
        </authorList>
    </citation>
    <scope>NUCLEOTIDE SEQUENCE [LARGE SCALE GENOMIC DNA]</scope>
    <source>
        <strain evidence="1 2">NBRC 109625</strain>
    </source>
</reference>
<dbReference type="AlphaFoldDB" id="A0A239TIF8"/>
<dbReference type="RefSeq" id="WP_095103072.1">
    <property type="nucleotide sequence ID" value="NZ_BKAR01000041.1"/>
</dbReference>
<evidence type="ECO:0008006" key="3">
    <source>
        <dbReference type="Google" id="ProtNLM"/>
    </source>
</evidence>